<protein>
    <submittedName>
        <fullName evidence="3">Amidohydrolase</fullName>
    </submittedName>
</protein>
<evidence type="ECO:0000313" key="3">
    <source>
        <dbReference type="EMBL" id="MBC8585823.1"/>
    </source>
</evidence>
<dbReference type="AlphaFoldDB" id="A0A926IIM0"/>
<evidence type="ECO:0000256" key="1">
    <source>
        <dbReference type="ARBA" id="ARBA00023239"/>
    </source>
</evidence>
<dbReference type="GO" id="GO:0016831">
    <property type="term" value="F:carboxy-lyase activity"/>
    <property type="evidence" value="ECO:0007669"/>
    <property type="project" value="InterPro"/>
</dbReference>
<evidence type="ECO:0000313" key="4">
    <source>
        <dbReference type="Proteomes" id="UP000623678"/>
    </source>
</evidence>
<keyword evidence="1" id="KW-0456">Lyase</keyword>
<dbReference type="Proteomes" id="UP000623678">
    <property type="component" value="Unassembled WGS sequence"/>
</dbReference>
<proteinExistence type="predicted"/>
<evidence type="ECO:0000259" key="2">
    <source>
        <dbReference type="Pfam" id="PF04909"/>
    </source>
</evidence>
<keyword evidence="4" id="KW-1185">Reference proteome</keyword>
<reference evidence="3" key="1">
    <citation type="submission" date="2020-08" db="EMBL/GenBank/DDBJ databases">
        <title>Genome public.</title>
        <authorList>
            <person name="Liu C."/>
            <person name="Sun Q."/>
        </authorList>
    </citation>
    <scope>NUCLEOTIDE SEQUENCE</scope>
    <source>
        <strain evidence="3">NSJ-64</strain>
    </source>
</reference>
<dbReference type="Gene3D" id="3.20.20.140">
    <property type="entry name" value="Metal-dependent hydrolases"/>
    <property type="match status" value="1"/>
</dbReference>
<dbReference type="SUPFAM" id="SSF51556">
    <property type="entry name" value="Metallo-dependent hydrolases"/>
    <property type="match status" value="1"/>
</dbReference>
<dbReference type="InterPro" id="IPR006680">
    <property type="entry name" value="Amidohydro-rel"/>
</dbReference>
<dbReference type="PANTHER" id="PTHR21240">
    <property type="entry name" value="2-AMINO-3-CARBOXYLMUCONATE-6-SEMIALDEHYDE DECARBOXYLASE"/>
    <property type="match status" value="1"/>
</dbReference>
<dbReference type="Pfam" id="PF04909">
    <property type="entry name" value="Amidohydro_2"/>
    <property type="match status" value="1"/>
</dbReference>
<comment type="caution">
    <text evidence="3">The sequence shown here is derived from an EMBL/GenBank/DDBJ whole genome shotgun (WGS) entry which is preliminary data.</text>
</comment>
<dbReference type="InterPro" id="IPR032465">
    <property type="entry name" value="ACMSD"/>
</dbReference>
<feature type="domain" description="Amidohydrolase-related" evidence="2">
    <location>
        <begin position="10"/>
        <end position="295"/>
    </location>
</feature>
<gene>
    <name evidence="3" type="ORF">H8705_09520</name>
</gene>
<organism evidence="3 4">
    <name type="scientific">Youxingia wuxianensis</name>
    <dbReference type="NCBI Taxonomy" id="2763678"/>
    <lineage>
        <taxon>Bacteria</taxon>
        <taxon>Bacillati</taxon>
        <taxon>Bacillota</taxon>
        <taxon>Clostridia</taxon>
        <taxon>Eubacteriales</taxon>
        <taxon>Oscillospiraceae</taxon>
        <taxon>Youxingia</taxon>
    </lineage>
</organism>
<dbReference type="InterPro" id="IPR032466">
    <property type="entry name" value="Metal_Hydrolase"/>
</dbReference>
<dbReference type="EMBL" id="JACRTD010000006">
    <property type="protein sequence ID" value="MBC8585823.1"/>
    <property type="molecule type" value="Genomic_DNA"/>
</dbReference>
<sequence length="298" mass="34520">MKKSNTILVVDAHAHPPKKEVNSFYAAPRTQEEAESLLLLSIEEMVAQMDRLKTNVKMMFAIPSDIEYLYHYGEHNVDTGITTSTSLEWIIRAQELYPNRFYGVACLDPTRPESIETLEFLVKEHCFKAAKMIPGHYKFDVNDKKIYNFYKKCIELDIPVAFHTGYSPFREVDRLIPAMPIMLDELAYDLPELKIDLCHVGGHWYQDAVLVALRNENIILDFSMLTYICKFLVYPKIDPGELIKRIVEIIGPDRLMFGADNDDPEMNLDFMESLDLGEHDLRKIMGENAARFFKLDQR</sequence>
<dbReference type="GO" id="GO:0016787">
    <property type="term" value="F:hydrolase activity"/>
    <property type="evidence" value="ECO:0007669"/>
    <property type="project" value="InterPro"/>
</dbReference>
<accession>A0A926IIM0</accession>
<dbReference type="RefSeq" id="WP_262395536.1">
    <property type="nucleotide sequence ID" value="NZ_JACRTD010000006.1"/>
</dbReference>
<name>A0A926IIM0_9FIRM</name>